<keyword evidence="4" id="KW-0378">Hydrolase</keyword>
<dbReference type="GO" id="GO:0016020">
    <property type="term" value="C:membrane"/>
    <property type="evidence" value="ECO:0007669"/>
    <property type="project" value="UniProtKB-SubCell"/>
</dbReference>
<dbReference type="InterPro" id="IPR035952">
    <property type="entry name" value="Rhomboid-like_sf"/>
</dbReference>
<dbReference type="InterPro" id="IPR022764">
    <property type="entry name" value="Peptidase_S54_rhomboid_dom"/>
</dbReference>
<dbReference type="RefSeq" id="WP_147167911.1">
    <property type="nucleotide sequence ID" value="NZ_VOOR01000025.1"/>
</dbReference>
<dbReference type="EMBL" id="VOOR01000025">
    <property type="protein sequence ID" value="TXB62695.1"/>
    <property type="molecule type" value="Genomic_DNA"/>
</dbReference>
<keyword evidence="6 7" id="KW-0472">Membrane</keyword>
<evidence type="ECO:0000256" key="5">
    <source>
        <dbReference type="ARBA" id="ARBA00022989"/>
    </source>
</evidence>
<evidence type="ECO:0000313" key="9">
    <source>
        <dbReference type="EMBL" id="TXB62695.1"/>
    </source>
</evidence>
<evidence type="ECO:0000259" key="8">
    <source>
        <dbReference type="Pfam" id="PF01694"/>
    </source>
</evidence>
<evidence type="ECO:0000256" key="6">
    <source>
        <dbReference type="ARBA" id="ARBA00023136"/>
    </source>
</evidence>
<evidence type="ECO:0000256" key="2">
    <source>
        <dbReference type="ARBA" id="ARBA00009045"/>
    </source>
</evidence>
<evidence type="ECO:0000256" key="3">
    <source>
        <dbReference type="ARBA" id="ARBA00022692"/>
    </source>
</evidence>
<evidence type="ECO:0000256" key="7">
    <source>
        <dbReference type="SAM" id="Phobius"/>
    </source>
</evidence>
<reference evidence="9 10" key="1">
    <citation type="submission" date="2019-08" db="EMBL/GenBank/DDBJ databases">
        <title>Genome of Phaeodactylibacter luteus.</title>
        <authorList>
            <person name="Bowman J.P."/>
        </authorList>
    </citation>
    <scope>NUCLEOTIDE SEQUENCE [LARGE SCALE GENOMIC DNA]</scope>
    <source>
        <strain evidence="9 10">KCTC 42180</strain>
    </source>
</reference>
<feature type="transmembrane region" description="Helical" evidence="7">
    <location>
        <begin position="142"/>
        <end position="163"/>
    </location>
</feature>
<name>A0A5C6RL68_9BACT</name>
<keyword evidence="5 7" id="KW-1133">Transmembrane helix</keyword>
<gene>
    <name evidence="9" type="ORF">FRY97_12660</name>
</gene>
<feature type="domain" description="Peptidase S54 rhomboid" evidence="8">
    <location>
        <begin position="42"/>
        <end position="190"/>
    </location>
</feature>
<comment type="caution">
    <text evidence="9">The sequence shown here is derived from an EMBL/GenBank/DDBJ whole genome shotgun (WGS) entry which is preliminary data.</text>
</comment>
<feature type="transmembrane region" description="Helical" evidence="7">
    <location>
        <begin position="175"/>
        <end position="194"/>
    </location>
</feature>
<comment type="similarity">
    <text evidence="2">Belongs to the peptidase S54 family.</text>
</comment>
<feature type="transmembrane region" description="Helical" evidence="7">
    <location>
        <begin position="6"/>
        <end position="23"/>
    </location>
</feature>
<evidence type="ECO:0000256" key="4">
    <source>
        <dbReference type="ARBA" id="ARBA00022801"/>
    </source>
</evidence>
<dbReference type="PANTHER" id="PTHR43731">
    <property type="entry name" value="RHOMBOID PROTEASE"/>
    <property type="match status" value="1"/>
</dbReference>
<organism evidence="9 10">
    <name type="scientific">Phaeodactylibacter luteus</name>
    <dbReference type="NCBI Taxonomy" id="1564516"/>
    <lineage>
        <taxon>Bacteria</taxon>
        <taxon>Pseudomonadati</taxon>
        <taxon>Bacteroidota</taxon>
        <taxon>Saprospiria</taxon>
        <taxon>Saprospirales</taxon>
        <taxon>Haliscomenobacteraceae</taxon>
        <taxon>Phaeodactylibacter</taxon>
    </lineage>
</organism>
<evidence type="ECO:0000313" key="10">
    <source>
        <dbReference type="Proteomes" id="UP000321580"/>
    </source>
</evidence>
<keyword evidence="10" id="KW-1185">Reference proteome</keyword>
<dbReference type="InterPro" id="IPR050925">
    <property type="entry name" value="Rhomboid_protease_S54"/>
</dbReference>
<feature type="transmembrane region" description="Helical" evidence="7">
    <location>
        <begin position="116"/>
        <end position="136"/>
    </location>
</feature>
<dbReference type="Pfam" id="PF01694">
    <property type="entry name" value="Rhomboid"/>
    <property type="match status" value="1"/>
</dbReference>
<dbReference type="SUPFAM" id="SSF144091">
    <property type="entry name" value="Rhomboid-like"/>
    <property type="match status" value="1"/>
</dbReference>
<protein>
    <submittedName>
        <fullName evidence="9">Rhomboid family intramembrane serine protease</fullName>
    </submittedName>
</protein>
<sequence>MTTISLTIILIGMTVLISYQAFNRPDMKYKLAFHPTSINEFGEWYRFLSSGFVHGDWQHLILNMYVFYLFGDILEDIFTQMLFSPMIGRLVFLGFYLSAIIVSDIPSFIKHRHNSAYSAVGASGATSALMTAYIMFNPWGWFIFPPLPGIVFAIGYLWYSSYMSRRGNDLIAHDAHLWGAVYGIVFMVVLGLTARPELLDLFLNALLAGPRSPNF</sequence>
<proteinExistence type="inferred from homology"/>
<dbReference type="GO" id="GO:0004252">
    <property type="term" value="F:serine-type endopeptidase activity"/>
    <property type="evidence" value="ECO:0007669"/>
    <property type="project" value="InterPro"/>
</dbReference>
<feature type="transmembrane region" description="Helical" evidence="7">
    <location>
        <begin position="90"/>
        <end position="109"/>
    </location>
</feature>
<dbReference type="PANTHER" id="PTHR43731:SF14">
    <property type="entry name" value="PRESENILIN-ASSOCIATED RHOMBOID-LIKE PROTEIN, MITOCHONDRIAL"/>
    <property type="match status" value="1"/>
</dbReference>
<dbReference type="AlphaFoldDB" id="A0A5C6RL68"/>
<comment type="subcellular location">
    <subcellularLocation>
        <location evidence="1">Membrane</location>
        <topology evidence="1">Multi-pass membrane protein</topology>
    </subcellularLocation>
</comment>
<keyword evidence="9" id="KW-0645">Protease</keyword>
<dbReference type="Proteomes" id="UP000321580">
    <property type="component" value="Unassembled WGS sequence"/>
</dbReference>
<accession>A0A5C6RL68</accession>
<dbReference type="GO" id="GO:0006508">
    <property type="term" value="P:proteolysis"/>
    <property type="evidence" value="ECO:0007669"/>
    <property type="project" value="UniProtKB-KW"/>
</dbReference>
<keyword evidence="3 7" id="KW-0812">Transmembrane</keyword>
<dbReference type="OrthoDB" id="9807874at2"/>
<dbReference type="Gene3D" id="1.20.1540.10">
    <property type="entry name" value="Rhomboid-like"/>
    <property type="match status" value="1"/>
</dbReference>
<evidence type="ECO:0000256" key="1">
    <source>
        <dbReference type="ARBA" id="ARBA00004141"/>
    </source>
</evidence>